<dbReference type="EMBL" id="UINC01017408">
    <property type="protein sequence ID" value="SVA72129.1"/>
    <property type="molecule type" value="Genomic_DNA"/>
</dbReference>
<protein>
    <submittedName>
        <fullName evidence="1">Uncharacterized protein</fullName>
    </submittedName>
</protein>
<dbReference type="Pfam" id="PF11746">
    <property type="entry name" value="DUF3303"/>
    <property type="match status" value="1"/>
</dbReference>
<dbReference type="InterPro" id="IPR021734">
    <property type="entry name" value="DUF3303"/>
</dbReference>
<sequence>MLFHVTATHSADNCPGYNRELMPPMLEAIEGSGDLATELGIKVHFMVSAAPKHVSYILLETEDSSRIPLWANSFPYKQEFDINPVMHEERMAAMAREMMAAQQS</sequence>
<name>A0A381Y4W4_9ZZZZ</name>
<evidence type="ECO:0000313" key="1">
    <source>
        <dbReference type="EMBL" id="SVA72129.1"/>
    </source>
</evidence>
<accession>A0A381Y4W4</accession>
<organism evidence="1">
    <name type="scientific">marine metagenome</name>
    <dbReference type="NCBI Taxonomy" id="408172"/>
    <lineage>
        <taxon>unclassified sequences</taxon>
        <taxon>metagenomes</taxon>
        <taxon>ecological metagenomes</taxon>
    </lineage>
</organism>
<dbReference type="AlphaFoldDB" id="A0A381Y4W4"/>
<proteinExistence type="predicted"/>
<reference evidence="1" key="1">
    <citation type="submission" date="2018-05" db="EMBL/GenBank/DDBJ databases">
        <authorList>
            <person name="Lanie J.A."/>
            <person name="Ng W.-L."/>
            <person name="Kazmierczak K.M."/>
            <person name="Andrzejewski T.M."/>
            <person name="Davidsen T.M."/>
            <person name="Wayne K.J."/>
            <person name="Tettelin H."/>
            <person name="Glass J.I."/>
            <person name="Rusch D."/>
            <person name="Podicherti R."/>
            <person name="Tsui H.-C.T."/>
            <person name="Winkler M.E."/>
        </authorList>
    </citation>
    <scope>NUCLEOTIDE SEQUENCE</scope>
</reference>
<gene>
    <name evidence="1" type="ORF">METZ01_LOCUS124983</name>
</gene>